<dbReference type="Proteomes" id="UP001202328">
    <property type="component" value="Unassembled WGS sequence"/>
</dbReference>
<reference evidence="1" key="1">
    <citation type="submission" date="2022-04" db="EMBL/GenBank/DDBJ databases">
        <title>A functionally conserved STORR gene fusion in Papaver species that diverged 16.8 million years ago.</title>
        <authorList>
            <person name="Catania T."/>
        </authorList>
    </citation>
    <scope>NUCLEOTIDE SEQUENCE</scope>
    <source>
        <strain evidence="1">S-188037</strain>
    </source>
</reference>
<feature type="non-terminal residue" evidence="1">
    <location>
        <position position="141"/>
    </location>
</feature>
<gene>
    <name evidence="1" type="ORF">MKW98_021757</name>
</gene>
<dbReference type="EMBL" id="JAJJMB010010800">
    <property type="protein sequence ID" value="KAI3906224.1"/>
    <property type="molecule type" value="Genomic_DNA"/>
</dbReference>
<sequence>VCCGFSFSTGRGSLVRLSPSSVQQKGFTVKRRDDPTIIAFYAGRMKPQNLQGSTNIGTFAVMCFIESFFDCLNCVSTLRGVRCNSSTSKVPREKKLTLSSLRNMFIQENDSRRRHLDAMERQVTTVYRNEESSVTNGTCKF</sequence>
<name>A0AAD4SG81_9MAGN</name>
<protein>
    <submittedName>
        <fullName evidence="1">Uncharacterized protein</fullName>
    </submittedName>
</protein>
<evidence type="ECO:0000313" key="1">
    <source>
        <dbReference type="EMBL" id="KAI3906224.1"/>
    </source>
</evidence>
<evidence type="ECO:0000313" key="2">
    <source>
        <dbReference type="Proteomes" id="UP001202328"/>
    </source>
</evidence>
<organism evidence="1 2">
    <name type="scientific">Papaver atlanticum</name>
    <dbReference type="NCBI Taxonomy" id="357466"/>
    <lineage>
        <taxon>Eukaryota</taxon>
        <taxon>Viridiplantae</taxon>
        <taxon>Streptophyta</taxon>
        <taxon>Embryophyta</taxon>
        <taxon>Tracheophyta</taxon>
        <taxon>Spermatophyta</taxon>
        <taxon>Magnoliopsida</taxon>
        <taxon>Ranunculales</taxon>
        <taxon>Papaveraceae</taxon>
        <taxon>Papaveroideae</taxon>
        <taxon>Papaver</taxon>
    </lineage>
</organism>
<dbReference type="AlphaFoldDB" id="A0AAD4SG81"/>
<keyword evidence="2" id="KW-1185">Reference proteome</keyword>
<accession>A0AAD4SG81</accession>
<comment type="caution">
    <text evidence="1">The sequence shown here is derived from an EMBL/GenBank/DDBJ whole genome shotgun (WGS) entry which is preliminary data.</text>
</comment>
<proteinExistence type="predicted"/>